<name>A0A238ZVW1_9BACT</name>
<keyword evidence="1" id="KW-0004">4Fe-4S</keyword>
<keyword evidence="8" id="KW-0670">Pyruvate</keyword>
<dbReference type="PANTHER" id="PTHR30352:SF5">
    <property type="entry name" value="PYRUVATE FORMATE-LYASE 1-ACTIVATING ENZYME"/>
    <property type="match status" value="1"/>
</dbReference>
<keyword evidence="5 6" id="KW-0411">Iron-sulfur</keyword>
<dbReference type="SUPFAM" id="SSF102114">
    <property type="entry name" value="Radical SAM enzymes"/>
    <property type="match status" value="1"/>
</dbReference>
<keyword evidence="2 6" id="KW-0949">S-adenosyl-L-methionine</keyword>
<proteinExistence type="predicted"/>
<organism evidence="8 9">
    <name type="scientific">Desulfurobacterium atlanticum</name>
    <dbReference type="NCBI Taxonomy" id="240169"/>
    <lineage>
        <taxon>Bacteria</taxon>
        <taxon>Pseudomonadati</taxon>
        <taxon>Aquificota</taxon>
        <taxon>Aquificia</taxon>
        <taxon>Desulfurobacteriales</taxon>
        <taxon>Desulfurobacteriaceae</taxon>
        <taxon>Desulfurobacterium</taxon>
    </lineage>
</organism>
<keyword evidence="4 6" id="KW-0408">Iron</keyword>
<comment type="cofactor">
    <cofactor evidence="6">
        <name>[4Fe-4S] cluster</name>
        <dbReference type="ChEBI" id="CHEBI:49883"/>
    </cofactor>
    <text evidence="6">Binds 1 [4Fe-4S] cluster. The cluster is coordinated with 3 cysteines and an exchangeable S-adenosyl-L-methionine.</text>
</comment>
<evidence type="ECO:0000256" key="6">
    <source>
        <dbReference type="PIRSR" id="PIRSR004869-50"/>
    </source>
</evidence>
<dbReference type="GO" id="GO:0051539">
    <property type="term" value="F:4 iron, 4 sulfur cluster binding"/>
    <property type="evidence" value="ECO:0007669"/>
    <property type="project" value="UniProtKB-KW"/>
</dbReference>
<dbReference type="SFLD" id="SFLDS00029">
    <property type="entry name" value="Radical_SAM"/>
    <property type="match status" value="1"/>
</dbReference>
<dbReference type="InterPro" id="IPR013785">
    <property type="entry name" value="Aldolase_TIM"/>
</dbReference>
<gene>
    <name evidence="8" type="ORF">SAMN06265340_11245</name>
</gene>
<dbReference type="SFLD" id="SFLDG01101">
    <property type="entry name" value="Uncharacterised_Radical_SAM_Su"/>
    <property type="match status" value="1"/>
</dbReference>
<keyword evidence="8" id="KW-0456">Lyase</keyword>
<evidence type="ECO:0000313" key="8">
    <source>
        <dbReference type="EMBL" id="SNR87262.1"/>
    </source>
</evidence>
<protein>
    <submittedName>
        <fullName evidence="8">Pyruvate formate lyase activating enzyme</fullName>
    </submittedName>
</protein>
<evidence type="ECO:0000256" key="5">
    <source>
        <dbReference type="ARBA" id="ARBA00023014"/>
    </source>
</evidence>
<dbReference type="Proteomes" id="UP000198405">
    <property type="component" value="Unassembled WGS sequence"/>
</dbReference>
<keyword evidence="3 6" id="KW-0479">Metal-binding</keyword>
<dbReference type="PANTHER" id="PTHR30352">
    <property type="entry name" value="PYRUVATE FORMATE-LYASE-ACTIVATING ENZYME"/>
    <property type="match status" value="1"/>
</dbReference>
<dbReference type="InterPro" id="IPR034457">
    <property type="entry name" value="Organic_radical-activating"/>
</dbReference>
<dbReference type="InterPro" id="IPR016431">
    <property type="entry name" value="Pyrv-formate_lyase-activ_prd"/>
</dbReference>
<dbReference type="EMBL" id="FZOB01000012">
    <property type="protein sequence ID" value="SNR87262.1"/>
    <property type="molecule type" value="Genomic_DNA"/>
</dbReference>
<dbReference type="GO" id="GO:0016829">
    <property type="term" value="F:lyase activity"/>
    <property type="evidence" value="ECO:0007669"/>
    <property type="project" value="UniProtKB-KW"/>
</dbReference>
<accession>A0A238ZVW1</accession>
<evidence type="ECO:0000256" key="4">
    <source>
        <dbReference type="ARBA" id="ARBA00023004"/>
    </source>
</evidence>
<dbReference type="PROSITE" id="PS51918">
    <property type="entry name" value="RADICAL_SAM"/>
    <property type="match status" value="1"/>
</dbReference>
<feature type="binding site" evidence="6">
    <location>
        <position position="91"/>
    </location>
    <ligand>
        <name>[4Fe-4S] cluster</name>
        <dbReference type="ChEBI" id="CHEBI:49883"/>
        <note>4Fe-4S-S-AdoMet</note>
    </ligand>
</feature>
<keyword evidence="9" id="KW-1185">Reference proteome</keyword>
<dbReference type="CDD" id="cd01335">
    <property type="entry name" value="Radical_SAM"/>
    <property type="match status" value="1"/>
</dbReference>
<feature type="domain" description="Radical SAM core" evidence="7">
    <location>
        <begin position="69"/>
        <end position="286"/>
    </location>
</feature>
<dbReference type="Gene3D" id="3.20.20.70">
    <property type="entry name" value="Aldolase class I"/>
    <property type="match status" value="1"/>
</dbReference>
<evidence type="ECO:0000313" key="9">
    <source>
        <dbReference type="Proteomes" id="UP000198405"/>
    </source>
</evidence>
<evidence type="ECO:0000256" key="2">
    <source>
        <dbReference type="ARBA" id="ARBA00022691"/>
    </source>
</evidence>
<dbReference type="OrthoDB" id="9778883at2"/>
<dbReference type="AlphaFoldDB" id="A0A238ZVW1"/>
<feature type="binding site" evidence="6">
    <location>
        <position position="84"/>
    </location>
    <ligand>
        <name>[4Fe-4S] cluster</name>
        <dbReference type="ChEBI" id="CHEBI:49883"/>
        <note>4Fe-4S-S-AdoMet</note>
    </ligand>
</feature>
<dbReference type="RefSeq" id="WP_089323522.1">
    <property type="nucleotide sequence ID" value="NZ_FZOB01000012.1"/>
</dbReference>
<evidence type="ECO:0000259" key="7">
    <source>
        <dbReference type="PROSITE" id="PS51918"/>
    </source>
</evidence>
<dbReference type="InterPro" id="IPR007197">
    <property type="entry name" value="rSAM"/>
</dbReference>
<dbReference type="InterPro" id="IPR027596">
    <property type="entry name" value="AmmeMemoSam_rS"/>
</dbReference>
<dbReference type="GO" id="GO:0046872">
    <property type="term" value="F:metal ion binding"/>
    <property type="evidence" value="ECO:0007669"/>
    <property type="project" value="UniProtKB-KW"/>
</dbReference>
<dbReference type="NCBIfam" id="TIGR04337">
    <property type="entry name" value="AmmeMemoSam_rS"/>
    <property type="match status" value="1"/>
</dbReference>
<evidence type="ECO:0000256" key="3">
    <source>
        <dbReference type="ARBA" id="ARBA00022723"/>
    </source>
</evidence>
<sequence>MARAVAAYWEPMENNQVKCILCPRECVILEGLSGFCLVRKNEGGRLISTVYAEITSGGYDPIEKKPLYHFYPGSVIFSIGTNGCNLDCRSCQNWQISRRETEREFFPPRMAVEYAGKYNSIGIAYTYNDPIVWFEYVKDTAYLIKETGLINVMVTNGNINLQPLKELLPLIDAFNVDLKGMTKKYYAEFSLLSNPNVWQVCEEIKKAGKHLELTKLVVPKFDEFTPEYFEKFAKWIAENLGKDTPLHLSRFFPAYKLINFMPTPVEVLNMAYDVCREYLDYVYVGNVPDRTRESTYCPECGALLVERVGYDVVVHFKNKKCPKCGRDVDFVV</sequence>
<dbReference type="Pfam" id="PF04055">
    <property type="entry name" value="Radical_SAM"/>
    <property type="match status" value="1"/>
</dbReference>
<reference evidence="9" key="1">
    <citation type="submission" date="2017-06" db="EMBL/GenBank/DDBJ databases">
        <authorList>
            <person name="Varghese N."/>
            <person name="Submissions S."/>
        </authorList>
    </citation>
    <scope>NUCLEOTIDE SEQUENCE [LARGE SCALE GENOMIC DNA]</scope>
    <source>
        <strain evidence="9">DSM 15668</strain>
    </source>
</reference>
<evidence type="ECO:0000256" key="1">
    <source>
        <dbReference type="ARBA" id="ARBA00022485"/>
    </source>
</evidence>
<feature type="binding site" evidence="6">
    <location>
        <position position="88"/>
    </location>
    <ligand>
        <name>[4Fe-4S] cluster</name>
        <dbReference type="ChEBI" id="CHEBI:49883"/>
        <note>4Fe-4S-S-AdoMet</note>
    </ligand>
</feature>
<dbReference type="PIRSF" id="PIRSF004869">
    <property type="entry name" value="PflX_prd"/>
    <property type="match status" value="1"/>
</dbReference>
<dbReference type="InterPro" id="IPR058240">
    <property type="entry name" value="rSAM_sf"/>
</dbReference>